<comment type="caution">
    <text evidence="5">The sequence shown here is derived from an EMBL/GenBank/DDBJ whole genome shotgun (WGS) entry which is preliminary data.</text>
</comment>
<dbReference type="Proteomes" id="UP000823405">
    <property type="component" value="Unassembled WGS sequence"/>
</dbReference>
<dbReference type="PANTHER" id="PTHR23157">
    <property type="entry name" value="GRIP AND COILED-COIL DOMAIN-CONTAINING PROTEIN 1"/>
    <property type="match status" value="1"/>
</dbReference>
<feature type="domain" description="GRIP" evidence="4">
    <location>
        <begin position="692"/>
        <end position="739"/>
    </location>
</feature>
<dbReference type="EMBL" id="JAAAIN010002014">
    <property type="protein sequence ID" value="KAG0298203.1"/>
    <property type="molecule type" value="Genomic_DNA"/>
</dbReference>
<feature type="region of interest" description="Disordered" evidence="3">
    <location>
        <begin position="18"/>
        <end position="79"/>
    </location>
</feature>
<evidence type="ECO:0000313" key="5">
    <source>
        <dbReference type="EMBL" id="KAG0298203.1"/>
    </source>
</evidence>
<feature type="coiled-coil region" evidence="2">
    <location>
        <begin position="650"/>
        <end position="694"/>
    </location>
</feature>
<feature type="compositionally biased region" description="Low complexity" evidence="3">
    <location>
        <begin position="538"/>
        <end position="549"/>
    </location>
</feature>
<evidence type="ECO:0000256" key="2">
    <source>
        <dbReference type="SAM" id="Coils"/>
    </source>
</evidence>
<sequence length="759" mass="82885">MFNNLLKKASESSFAALASEALDSRPGSPASARRPPGSPLSGPQQQQQQQNGASSPPRNPNPRTNSGGAINPHSTNAQLASQLDEAYNDVEALQKLLQKATQEKSEITRNADLLKEDKEALSEELREARAVIQAMRASLENKATDEFLSPKLTAQDGASETEGDLVPSIAAKLDDPLGASSGDSKTPTTETVDDSSSLVTAVVSDPTSAIPASAPAPVPPESTTANTTALETTIKELKSQLSAKSEQCQSLEESLVQKTGELTKQKSDHDEKMKKMKAIFAAANKNLNEYRTSIAAKDEEITELRAKLDNPEPTEEQASEQNRFVQELEAELKNQADAAATKLQQMEGKYKQSNSQLEKLKVEYQQYKQRASALLQQQRESVQADDDSQLKELQIQLQDLAKENKSTAAELQEMESKRMALEGELQLAMDQIASLESIHEISRRQERQHARQLKDLERSVKDAQRDREAAESRLASLQELRAVEAQSLLQELGGNTKHTEERLAKKEEENAELQKILDRLSDELAVAKQEIQNLRDLVSSSEASVENSSPAIGGVNSTGASQTFEPEKNHSQLHISTALGPRSSFSPLDQESPISRASSSLSLPAERPPVYSTLSDLLAAKPLVERSPFGDAHGGLGTPSAAAALSSAREREYQIKLQHLTELLNESEANHQRLLDQEKVLKEEIRNLDRAERRQNLSVDYLKNIVLKYLETTDKEPLLPVLTTVLQLSPAEVASLRKKSAPPSASSMVLGGFFGGGGH</sequence>
<feature type="region of interest" description="Disordered" evidence="3">
    <location>
        <begin position="148"/>
        <end position="197"/>
    </location>
</feature>
<dbReference type="SMART" id="SM00755">
    <property type="entry name" value="Grip"/>
    <property type="match status" value="1"/>
</dbReference>
<dbReference type="Pfam" id="PF01465">
    <property type="entry name" value="GRIP"/>
    <property type="match status" value="1"/>
</dbReference>
<dbReference type="AlphaFoldDB" id="A0A9P6QTL0"/>
<proteinExistence type="predicted"/>
<feature type="compositionally biased region" description="Low complexity" evidence="3">
    <location>
        <begin position="591"/>
        <end position="605"/>
    </location>
</feature>
<feature type="region of interest" description="Disordered" evidence="3">
    <location>
        <begin position="537"/>
        <end position="605"/>
    </location>
</feature>
<gene>
    <name evidence="5" type="ORF">BGZ97_004153</name>
</gene>
<feature type="compositionally biased region" description="Polar residues" evidence="3">
    <location>
        <begin position="555"/>
        <end position="564"/>
    </location>
</feature>
<reference evidence="5" key="1">
    <citation type="journal article" date="2020" name="Fungal Divers.">
        <title>Resolving the Mortierellaceae phylogeny through synthesis of multi-gene phylogenetics and phylogenomics.</title>
        <authorList>
            <person name="Vandepol N."/>
            <person name="Liber J."/>
            <person name="Desiro A."/>
            <person name="Na H."/>
            <person name="Kennedy M."/>
            <person name="Barry K."/>
            <person name="Grigoriev I.V."/>
            <person name="Miller A.N."/>
            <person name="O'Donnell K."/>
            <person name="Stajich J.E."/>
            <person name="Bonito G."/>
        </authorList>
    </citation>
    <scope>NUCLEOTIDE SEQUENCE</scope>
    <source>
        <strain evidence="5">NVP60</strain>
    </source>
</reference>
<organism evidence="5 6">
    <name type="scientific">Linnemannia gamsii</name>
    <dbReference type="NCBI Taxonomy" id="64522"/>
    <lineage>
        <taxon>Eukaryota</taxon>
        <taxon>Fungi</taxon>
        <taxon>Fungi incertae sedis</taxon>
        <taxon>Mucoromycota</taxon>
        <taxon>Mortierellomycotina</taxon>
        <taxon>Mortierellomycetes</taxon>
        <taxon>Mortierellales</taxon>
        <taxon>Mortierellaceae</taxon>
        <taxon>Linnemannia</taxon>
    </lineage>
</organism>
<dbReference type="GO" id="GO:0005794">
    <property type="term" value="C:Golgi apparatus"/>
    <property type="evidence" value="ECO:0007669"/>
    <property type="project" value="TreeGrafter"/>
</dbReference>
<evidence type="ECO:0000256" key="3">
    <source>
        <dbReference type="SAM" id="MobiDB-lite"/>
    </source>
</evidence>
<evidence type="ECO:0000256" key="1">
    <source>
        <dbReference type="ARBA" id="ARBA00023054"/>
    </source>
</evidence>
<feature type="compositionally biased region" description="Polar residues" evidence="3">
    <location>
        <begin position="181"/>
        <end position="197"/>
    </location>
</feature>
<dbReference type="InterPro" id="IPR051952">
    <property type="entry name" value="Golgi-autophagy_related"/>
</dbReference>
<feature type="compositionally biased region" description="Low complexity" evidence="3">
    <location>
        <begin position="18"/>
        <end position="68"/>
    </location>
</feature>
<keyword evidence="1 2" id="KW-0175">Coiled coil</keyword>
<protein>
    <recommendedName>
        <fullName evidence="4">GRIP domain-containing protein</fullName>
    </recommendedName>
</protein>
<keyword evidence="6" id="KW-1185">Reference proteome</keyword>
<dbReference type="PROSITE" id="PS50913">
    <property type="entry name" value="GRIP"/>
    <property type="match status" value="1"/>
</dbReference>
<dbReference type="InterPro" id="IPR000237">
    <property type="entry name" value="GRIP_dom"/>
</dbReference>
<evidence type="ECO:0000259" key="4">
    <source>
        <dbReference type="PROSITE" id="PS50913"/>
    </source>
</evidence>
<dbReference type="SUPFAM" id="SSF57997">
    <property type="entry name" value="Tropomyosin"/>
    <property type="match status" value="1"/>
</dbReference>
<accession>A0A9P6QTL0</accession>
<name>A0A9P6QTL0_9FUNG</name>
<evidence type="ECO:0000313" key="6">
    <source>
        <dbReference type="Proteomes" id="UP000823405"/>
    </source>
</evidence>
<dbReference type="PANTHER" id="PTHR23157:SF26">
    <property type="entry name" value="GRIP AND COILED-COIL DOMAIN-CONTAINING PROTEIN 2"/>
    <property type="match status" value="1"/>
</dbReference>
<dbReference type="OrthoDB" id="1926336at2759"/>